<keyword evidence="2" id="KW-1185">Reference proteome</keyword>
<proteinExistence type="predicted"/>
<dbReference type="Proteomes" id="UP000004619">
    <property type="component" value="Unassembled WGS sequence"/>
</dbReference>
<evidence type="ECO:0000313" key="1">
    <source>
        <dbReference type="EMBL" id="EEU96693.1"/>
    </source>
</evidence>
<accession>C7H5Y9</accession>
<organism evidence="1 2">
    <name type="scientific">Faecalibacterium duncaniae (strain DSM 17677 / JCM 31915 / A2-165)</name>
    <name type="common">Faecalibacterium prausnitzii</name>
    <dbReference type="NCBI Taxonomy" id="411483"/>
    <lineage>
        <taxon>Bacteria</taxon>
        <taxon>Bacillati</taxon>
        <taxon>Bacillota</taxon>
        <taxon>Clostridia</taxon>
        <taxon>Eubacteriales</taxon>
        <taxon>Oscillospiraceae</taxon>
        <taxon>Faecalibacterium</taxon>
    </lineage>
</organism>
<reference evidence="1" key="1">
    <citation type="submission" date="2009-08" db="EMBL/GenBank/DDBJ databases">
        <authorList>
            <person name="Weinstock G."/>
            <person name="Sodergren E."/>
            <person name="Clifton S."/>
            <person name="Fulton L."/>
            <person name="Fulton B."/>
            <person name="Courtney L."/>
            <person name="Fronick C."/>
            <person name="Harrison M."/>
            <person name="Strong C."/>
            <person name="Farmer C."/>
            <person name="Delahaunty K."/>
            <person name="Markovic C."/>
            <person name="Hall O."/>
            <person name="Minx P."/>
            <person name="Tomlinson C."/>
            <person name="Mitreva M."/>
            <person name="Nelson J."/>
            <person name="Hou S."/>
            <person name="Wollam A."/>
            <person name="Pepin K.H."/>
            <person name="Johnson M."/>
            <person name="Bhonagiri V."/>
            <person name="Nash W.E."/>
            <person name="Warren W."/>
            <person name="Chinwalla A."/>
            <person name="Mardis E.R."/>
            <person name="Wilson R.K."/>
        </authorList>
    </citation>
    <scope>NUCLEOTIDE SEQUENCE [LARGE SCALE GENOMIC DNA]</scope>
    <source>
        <strain evidence="1">A2-165</strain>
    </source>
</reference>
<name>C7H5Y9_FAED2</name>
<sequence length="149" mass="16231">MISRRKAWKIQEDRTMIKLIVGTKGSGKTKAMIDQINDAVKTSKGNVVVVEKGMKLTYDIAPAARLIDLDEYKIAGGEMLYGFVAGLMASNYDITDLYIDGILKVLDHDINRLGAVLDEMAAIAGDSVKVTVTVSADEAALPHDVKKYL</sequence>
<dbReference type="PATRIC" id="fig|411483.3.peg.1142"/>
<dbReference type="eggNOG" id="COG0433">
    <property type="taxonomic scope" value="Bacteria"/>
</dbReference>
<protein>
    <recommendedName>
        <fullName evidence="3">Twitching motility protein PilT</fullName>
    </recommendedName>
</protein>
<dbReference type="AlphaFoldDB" id="C7H5Y9"/>
<evidence type="ECO:0000313" key="2">
    <source>
        <dbReference type="Proteomes" id="UP000004619"/>
    </source>
</evidence>
<gene>
    <name evidence="1" type="ORF">FAEPRAA2165_01713</name>
</gene>
<dbReference type="HOGENOM" id="CLU_125409_0_0_9"/>
<comment type="caution">
    <text evidence="1">The sequence shown here is derived from an EMBL/GenBank/DDBJ whole genome shotgun (WGS) entry which is preliminary data.</text>
</comment>
<dbReference type="EMBL" id="ACOP02000046">
    <property type="protein sequence ID" value="EEU96693.1"/>
    <property type="molecule type" value="Genomic_DNA"/>
</dbReference>
<dbReference type="STRING" id="411483.FAEPRAA2165_01713"/>
<evidence type="ECO:0008006" key="3">
    <source>
        <dbReference type="Google" id="ProtNLM"/>
    </source>
</evidence>